<comment type="subunit">
    <text evidence="8">Homodimer.</text>
</comment>
<keyword evidence="8" id="KW-0963">Cytoplasm</keyword>
<dbReference type="GO" id="GO:0005829">
    <property type="term" value="C:cytosol"/>
    <property type="evidence" value="ECO:0007669"/>
    <property type="project" value="TreeGrafter"/>
</dbReference>
<feature type="binding site" evidence="8">
    <location>
        <position position="194"/>
    </location>
    <ligand>
        <name>ATP</name>
        <dbReference type="ChEBI" id="CHEBI:30616"/>
    </ligand>
</feature>
<dbReference type="NCBIfam" id="TIGR00233">
    <property type="entry name" value="trpS"/>
    <property type="match status" value="1"/>
</dbReference>
<dbReference type="Gene3D" id="3.40.50.620">
    <property type="entry name" value="HUPs"/>
    <property type="match status" value="1"/>
</dbReference>
<comment type="function">
    <text evidence="8">Catalyzes the attachment of tryptophan to tRNA(Trp).</text>
</comment>
<dbReference type="OrthoDB" id="9801042at2"/>
<dbReference type="InterPro" id="IPR002305">
    <property type="entry name" value="aa-tRNA-synth_Ic"/>
</dbReference>
<dbReference type="AlphaFoldDB" id="A0A1Y1S0J2"/>
<feature type="binding site" evidence="8">
    <location>
        <begin position="201"/>
        <end position="205"/>
    </location>
    <ligand>
        <name>ATP</name>
        <dbReference type="ChEBI" id="CHEBI:30616"/>
    </ligand>
</feature>
<dbReference type="PRINTS" id="PR01039">
    <property type="entry name" value="TRNASYNTHTRP"/>
</dbReference>
<name>A0A1Y1S0J2_9SPIO</name>
<dbReference type="STRING" id="1963862.B4O97_06115"/>
<comment type="caution">
    <text evidence="10">The sequence shown here is derived from an EMBL/GenBank/DDBJ whole genome shotgun (WGS) entry which is preliminary data.</text>
</comment>
<feature type="short sequence motif" description="'HIGH' region" evidence="8">
    <location>
        <begin position="12"/>
        <end position="20"/>
    </location>
</feature>
<organism evidence="10 11">
    <name type="scientific">Marispirochaeta aestuarii</name>
    <dbReference type="NCBI Taxonomy" id="1963862"/>
    <lineage>
        <taxon>Bacteria</taxon>
        <taxon>Pseudomonadati</taxon>
        <taxon>Spirochaetota</taxon>
        <taxon>Spirochaetia</taxon>
        <taxon>Spirochaetales</taxon>
        <taxon>Spirochaetaceae</taxon>
        <taxon>Marispirochaeta</taxon>
    </lineage>
</organism>
<dbReference type="InterPro" id="IPR014729">
    <property type="entry name" value="Rossmann-like_a/b/a_fold"/>
</dbReference>
<evidence type="ECO:0000313" key="10">
    <source>
        <dbReference type="EMBL" id="ORC36637.1"/>
    </source>
</evidence>
<feature type="binding site" evidence="8">
    <location>
        <position position="142"/>
    </location>
    <ligand>
        <name>L-tryptophan</name>
        <dbReference type="ChEBI" id="CHEBI:57912"/>
    </ligand>
</feature>
<dbReference type="GO" id="GO:0004830">
    <property type="term" value="F:tryptophan-tRNA ligase activity"/>
    <property type="evidence" value="ECO:0007669"/>
    <property type="project" value="UniProtKB-UniRule"/>
</dbReference>
<reference evidence="10 11" key="1">
    <citation type="submission" date="2017-03" db="EMBL/GenBank/DDBJ databases">
        <title>Draft Genome sequence of Marispirochaeta sp. strain JC444.</title>
        <authorList>
            <person name="Shivani Y."/>
            <person name="Subhash Y."/>
            <person name="Sasikala C."/>
            <person name="Ramana C."/>
        </authorList>
    </citation>
    <scope>NUCLEOTIDE SEQUENCE [LARGE SCALE GENOMIC DNA]</scope>
    <source>
        <strain evidence="10 11">JC444</strain>
    </source>
</reference>
<evidence type="ECO:0000256" key="7">
    <source>
        <dbReference type="ARBA" id="ARBA00049929"/>
    </source>
</evidence>
<keyword evidence="5 8" id="KW-0648">Protein biosynthesis</keyword>
<dbReference type="InterPro" id="IPR001412">
    <property type="entry name" value="aa-tRNA-synth_I_CS"/>
</dbReference>
<dbReference type="EMBL" id="MWQY01000005">
    <property type="protein sequence ID" value="ORC36637.1"/>
    <property type="molecule type" value="Genomic_DNA"/>
</dbReference>
<dbReference type="CDD" id="cd00806">
    <property type="entry name" value="TrpRS_core"/>
    <property type="match status" value="1"/>
</dbReference>
<dbReference type="NCBIfam" id="NF009207">
    <property type="entry name" value="PRK12556.1"/>
    <property type="match status" value="1"/>
</dbReference>
<evidence type="ECO:0000256" key="6">
    <source>
        <dbReference type="ARBA" id="ARBA00023146"/>
    </source>
</evidence>
<dbReference type="SUPFAM" id="SSF52374">
    <property type="entry name" value="Nucleotidylyl transferase"/>
    <property type="match status" value="1"/>
</dbReference>
<evidence type="ECO:0000256" key="5">
    <source>
        <dbReference type="ARBA" id="ARBA00022917"/>
    </source>
</evidence>
<feature type="binding site" evidence="8">
    <location>
        <begin position="154"/>
        <end position="156"/>
    </location>
    <ligand>
        <name>ATP</name>
        <dbReference type="ChEBI" id="CHEBI:30616"/>
    </ligand>
</feature>
<comment type="similarity">
    <text evidence="1 8 9">Belongs to the class-I aminoacyl-tRNA synthetase family.</text>
</comment>
<evidence type="ECO:0000256" key="8">
    <source>
        <dbReference type="HAMAP-Rule" id="MF_00140"/>
    </source>
</evidence>
<dbReference type="Gene3D" id="1.10.240.10">
    <property type="entry name" value="Tyrosyl-Transfer RNA Synthetase"/>
    <property type="match status" value="1"/>
</dbReference>
<dbReference type="PROSITE" id="PS00178">
    <property type="entry name" value="AA_TRNA_LIGASE_I"/>
    <property type="match status" value="1"/>
</dbReference>
<keyword evidence="11" id="KW-1185">Reference proteome</keyword>
<dbReference type="Pfam" id="PF00579">
    <property type="entry name" value="tRNA-synt_1b"/>
    <property type="match status" value="1"/>
</dbReference>
<feature type="binding site" evidence="8">
    <location>
        <begin position="11"/>
        <end position="13"/>
    </location>
    <ligand>
        <name>ATP</name>
        <dbReference type="ChEBI" id="CHEBI:30616"/>
    </ligand>
</feature>
<evidence type="ECO:0000256" key="1">
    <source>
        <dbReference type="ARBA" id="ARBA00005594"/>
    </source>
</evidence>
<gene>
    <name evidence="8" type="primary">trpS</name>
    <name evidence="10" type="ORF">B4O97_06115</name>
</gene>
<evidence type="ECO:0000256" key="9">
    <source>
        <dbReference type="RuleBase" id="RU363036"/>
    </source>
</evidence>
<accession>A0A1Y1S0J2</accession>
<evidence type="ECO:0000256" key="2">
    <source>
        <dbReference type="ARBA" id="ARBA00022598"/>
    </source>
</evidence>
<dbReference type="PANTHER" id="PTHR43766:SF1">
    <property type="entry name" value="TRYPTOPHAN--TRNA LIGASE, MITOCHONDRIAL"/>
    <property type="match status" value="1"/>
</dbReference>
<comment type="subcellular location">
    <subcellularLocation>
        <location evidence="8">Cytoplasm</location>
    </subcellularLocation>
</comment>
<evidence type="ECO:0000256" key="4">
    <source>
        <dbReference type="ARBA" id="ARBA00022840"/>
    </source>
</evidence>
<dbReference type="GO" id="GO:0005524">
    <property type="term" value="F:ATP binding"/>
    <property type="evidence" value="ECO:0007669"/>
    <property type="project" value="UniProtKB-UniRule"/>
</dbReference>
<dbReference type="HAMAP" id="MF_00140_B">
    <property type="entry name" value="Trp_tRNA_synth_B"/>
    <property type="match status" value="1"/>
</dbReference>
<dbReference type="EC" id="6.1.1.2" evidence="8"/>
<keyword evidence="3 8" id="KW-0547">Nucleotide-binding</keyword>
<dbReference type="Proteomes" id="UP000192343">
    <property type="component" value="Unassembled WGS sequence"/>
</dbReference>
<evidence type="ECO:0000256" key="3">
    <source>
        <dbReference type="ARBA" id="ARBA00022741"/>
    </source>
</evidence>
<dbReference type="InterPro" id="IPR050203">
    <property type="entry name" value="Trp-tRNA_synthetase"/>
</dbReference>
<feature type="binding site" evidence="8">
    <location>
        <begin position="19"/>
        <end position="20"/>
    </location>
    <ligand>
        <name>ATP</name>
        <dbReference type="ChEBI" id="CHEBI:30616"/>
    </ligand>
</feature>
<keyword evidence="4 8" id="KW-0067">ATP-binding</keyword>
<dbReference type="InterPro" id="IPR002306">
    <property type="entry name" value="Trp-tRNA-ligase"/>
</dbReference>
<dbReference type="PANTHER" id="PTHR43766">
    <property type="entry name" value="TRYPTOPHAN--TRNA LIGASE, MITOCHONDRIAL"/>
    <property type="match status" value="1"/>
</dbReference>
<keyword evidence="6 8" id="KW-0030">Aminoacyl-tRNA synthetase</keyword>
<feature type="short sequence motif" description="'KMSKS' region" evidence="8">
    <location>
        <begin position="201"/>
        <end position="205"/>
    </location>
</feature>
<comment type="catalytic activity">
    <reaction evidence="7 8">
        <text>tRNA(Trp) + L-tryptophan + ATP = L-tryptophyl-tRNA(Trp) + AMP + diphosphate + H(+)</text>
        <dbReference type="Rhea" id="RHEA:24080"/>
        <dbReference type="Rhea" id="RHEA-COMP:9671"/>
        <dbReference type="Rhea" id="RHEA-COMP:9705"/>
        <dbReference type="ChEBI" id="CHEBI:15378"/>
        <dbReference type="ChEBI" id="CHEBI:30616"/>
        <dbReference type="ChEBI" id="CHEBI:33019"/>
        <dbReference type="ChEBI" id="CHEBI:57912"/>
        <dbReference type="ChEBI" id="CHEBI:78442"/>
        <dbReference type="ChEBI" id="CHEBI:78535"/>
        <dbReference type="ChEBI" id="CHEBI:456215"/>
        <dbReference type="EC" id="6.1.1.2"/>
    </reaction>
</comment>
<protein>
    <recommendedName>
        <fullName evidence="8">Tryptophan--tRNA ligase</fullName>
        <ecNumber evidence="8">6.1.1.2</ecNumber>
    </recommendedName>
    <alternativeName>
        <fullName evidence="8">Tryptophanyl-tRNA synthetase</fullName>
        <shortName evidence="8">TrpRS</shortName>
    </alternativeName>
</protein>
<dbReference type="RefSeq" id="WP_083049216.1">
    <property type="nucleotide sequence ID" value="NZ_MWQY01000005.1"/>
</dbReference>
<dbReference type="GO" id="GO:0006436">
    <property type="term" value="P:tryptophanyl-tRNA aminoacylation"/>
    <property type="evidence" value="ECO:0007669"/>
    <property type="project" value="UniProtKB-UniRule"/>
</dbReference>
<keyword evidence="2 8" id="KW-0436">Ligase</keyword>
<evidence type="ECO:0000313" key="11">
    <source>
        <dbReference type="Proteomes" id="UP000192343"/>
    </source>
</evidence>
<dbReference type="InterPro" id="IPR024109">
    <property type="entry name" value="Trp-tRNA-ligase_bac-type"/>
</dbReference>
<dbReference type="FunFam" id="1.10.240.10:FF:000005">
    <property type="entry name" value="Tryptophan--tRNA ligase"/>
    <property type="match status" value="1"/>
</dbReference>
<proteinExistence type="inferred from homology"/>
<sequence length="332" mass="37557">MEKRIALTGIKPTGTPHIGNYFGAIKPALELARDYETRFFIADYHALNSERDPQRLKEQTHQVAATWLACGLDPEKSLVYKQSAVPETFELTTILMAFTPKGLMNRAHAYKAVSEENRSAGKDPDNGINMGLYTYPVLMAADILLFNSNVVPVGRDQKQHIEMTADIAQAINRNYREELLTVPEPLINELTQIIPGMDGRKMSKSYNNTIPLFLPSKQLRKLIMKIVTNSQGIEEPKNPENCNVFNLYRLFATEQEQDALRQRYLAGGMGWGEAKQALYECMEREIAPYRERYEEYINNTDQIDAILARGAEKAREIAAGTISRLRRAIGIA</sequence>